<name>A0AAE1F1I2_PETCI</name>
<sequence>MVWVSALECQFPSNLYPAQTATAALPPLTGTSHLPHPLPPEAPQPHSTPTSITILSPPPHSPTQPHQYHRITPNTFNPHLPPTSLNPYQYNHLVTPALSNPFLPT</sequence>
<proteinExistence type="predicted"/>
<dbReference type="AlphaFoldDB" id="A0AAE1F1I2"/>
<comment type="caution">
    <text evidence="2">The sequence shown here is derived from an EMBL/GenBank/DDBJ whole genome shotgun (WGS) entry which is preliminary data.</text>
</comment>
<reference evidence="2" key="1">
    <citation type="submission" date="2023-10" db="EMBL/GenBank/DDBJ databases">
        <title>Genome assemblies of two species of porcelain crab, Petrolisthes cinctipes and Petrolisthes manimaculis (Anomura: Porcellanidae).</title>
        <authorList>
            <person name="Angst P."/>
        </authorList>
    </citation>
    <scope>NUCLEOTIDE SEQUENCE</scope>
    <source>
        <strain evidence="2">PB745_01</strain>
        <tissue evidence="2">Gill</tissue>
    </source>
</reference>
<evidence type="ECO:0000313" key="3">
    <source>
        <dbReference type="Proteomes" id="UP001286313"/>
    </source>
</evidence>
<dbReference type="Proteomes" id="UP001286313">
    <property type="component" value="Unassembled WGS sequence"/>
</dbReference>
<dbReference type="EMBL" id="JAWQEG010003529">
    <property type="protein sequence ID" value="KAK3865754.1"/>
    <property type="molecule type" value="Genomic_DNA"/>
</dbReference>
<evidence type="ECO:0000256" key="1">
    <source>
        <dbReference type="SAM" id="MobiDB-lite"/>
    </source>
</evidence>
<keyword evidence="3" id="KW-1185">Reference proteome</keyword>
<feature type="compositionally biased region" description="Low complexity" evidence="1">
    <location>
        <begin position="26"/>
        <end position="35"/>
    </location>
</feature>
<evidence type="ECO:0000313" key="2">
    <source>
        <dbReference type="EMBL" id="KAK3865754.1"/>
    </source>
</evidence>
<gene>
    <name evidence="2" type="ORF">Pcinc_028664</name>
</gene>
<protein>
    <submittedName>
        <fullName evidence="2">Uncharacterized protein</fullName>
    </submittedName>
</protein>
<feature type="compositionally biased region" description="Polar residues" evidence="1">
    <location>
        <begin position="72"/>
        <end position="83"/>
    </location>
</feature>
<accession>A0AAE1F1I2</accession>
<feature type="compositionally biased region" description="Low complexity" evidence="1">
    <location>
        <begin position="44"/>
        <end position="55"/>
    </location>
</feature>
<feature type="region of interest" description="Disordered" evidence="1">
    <location>
        <begin position="26"/>
        <end position="83"/>
    </location>
</feature>
<organism evidence="2 3">
    <name type="scientific">Petrolisthes cinctipes</name>
    <name type="common">Flat porcelain crab</name>
    <dbReference type="NCBI Taxonomy" id="88211"/>
    <lineage>
        <taxon>Eukaryota</taxon>
        <taxon>Metazoa</taxon>
        <taxon>Ecdysozoa</taxon>
        <taxon>Arthropoda</taxon>
        <taxon>Crustacea</taxon>
        <taxon>Multicrustacea</taxon>
        <taxon>Malacostraca</taxon>
        <taxon>Eumalacostraca</taxon>
        <taxon>Eucarida</taxon>
        <taxon>Decapoda</taxon>
        <taxon>Pleocyemata</taxon>
        <taxon>Anomura</taxon>
        <taxon>Galatheoidea</taxon>
        <taxon>Porcellanidae</taxon>
        <taxon>Petrolisthes</taxon>
    </lineage>
</organism>